<sequence length="315" mass="34694">MAPSASDVLVRVTAGPTYDPSTHQVVLVNSATPTHITSETCSANISVRIRNYRGLPKGSPETSSYFSHALHTYDQYSISFSLLPKKTISGTALVFGNDIDHPVRDRLPYGTATAFSILKRVIDPGLEGDLYADKPHLYGRALSSFNILSVGEKVAEGKGLGKEEEHGEQVVEEGGEGEGLEWRKSRDVPDDAGKRKGWFLAKDNAERWEWEAGRVYKGDFFNPYLDFNTFSLKLPGFSLSVLGYLGGEDYLRYVLKNIETGDVLFVVVFSLLHQEDIDKEDAANTANKDHSAPTNSASQRHEGESTFEPEAGDLD</sequence>
<feature type="compositionally biased region" description="Acidic residues" evidence="1">
    <location>
        <begin position="170"/>
        <end position="179"/>
    </location>
</feature>
<feature type="region of interest" description="Disordered" evidence="1">
    <location>
        <begin position="158"/>
        <end position="188"/>
    </location>
</feature>
<proteinExistence type="predicted"/>
<keyword evidence="4" id="KW-1185">Reference proteome</keyword>
<gene>
    <name evidence="3" type="ORF">OHK93_002300</name>
</gene>
<dbReference type="Proteomes" id="UP001161017">
    <property type="component" value="Unassembled WGS sequence"/>
</dbReference>
<dbReference type="Pfam" id="PF08588">
    <property type="entry name" value="Duc1"/>
    <property type="match status" value="1"/>
</dbReference>
<evidence type="ECO:0000256" key="1">
    <source>
        <dbReference type="SAM" id="MobiDB-lite"/>
    </source>
</evidence>
<reference evidence="3" key="1">
    <citation type="journal article" date="2023" name="Genome Biol. Evol.">
        <title>First Whole Genome Sequence and Flow Cytometry Genome Size Data for the Lichen-Forming Fungus Ramalina farinacea (Ascomycota).</title>
        <authorList>
            <person name="Llewellyn T."/>
            <person name="Mian S."/>
            <person name="Hill R."/>
            <person name="Leitch I.J."/>
            <person name="Gaya E."/>
        </authorList>
    </citation>
    <scope>NUCLEOTIDE SEQUENCE</scope>
    <source>
        <strain evidence="3">LIQ254RAFAR</strain>
    </source>
</reference>
<dbReference type="InterPro" id="IPR013897">
    <property type="entry name" value="Duc1"/>
</dbReference>
<feature type="compositionally biased region" description="Basic and acidic residues" evidence="1">
    <location>
        <begin position="158"/>
        <end position="169"/>
    </location>
</feature>
<dbReference type="AlphaFoldDB" id="A0AA43QSV5"/>
<feature type="domain" description="Domain of unknown function at the cortex 1" evidence="2">
    <location>
        <begin position="10"/>
        <end position="271"/>
    </location>
</feature>
<feature type="region of interest" description="Disordered" evidence="1">
    <location>
        <begin position="282"/>
        <end position="315"/>
    </location>
</feature>
<name>A0AA43QSV5_9LECA</name>
<organism evidence="3 4">
    <name type="scientific">Ramalina farinacea</name>
    <dbReference type="NCBI Taxonomy" id="258253"/>
    <lineage>
        <taxon>Eukaryota</taxon>
        <taxon>Fungi</taxon>
        <taxon>Dikarya</taxon>
        <taxon>Ascomycota</taxon>
        <taxon>Pezizomycotina</taxon>
        <taxon>Lecanoromycetes</taxon>
        <taxon>OSLEUM clade</taxon>
        <taxon>Lecanoromycetidae</taxon>
        <taxon>Lecanorales</taxon>
        <taxon>Lecanorineae</taxon>
        <taxon>Ramalinaceae</taxon>
        <taxon>Ramalina</taxon>
    </lineage>
</organism>
<evidence type="ECO:0000313" key="4">
    <source>
        <dbReference type="Proteomes" id="UP001161017"/>
    </source>
</evidence>
<protein>
    <recommendedName>
        <fullName evidence="2">Domain of unknown function at the cortex 1 domain-containing protein</fullName>
    </recommendedName>
</protein>
<evidence type="ECO:0000259" key="2">
    <source>
        <dbReference type="Pfam" id="PF08588"/>
    </source>
</evidence>
<comment type="caution">
    <text evidence="3">The sequence shown here is derived from an EMBL/GenBank/DDBJ whole genome shotgun (WGS) entry which is preliminary data.</text>
</comment>
<feature type="compositionally biased region" description="Basic and acidic residues" evidence="1">
    <location>
        <begin position="282"/>
        <end position="291"/>
    </location>
</feature>
<accession>A0AA43QSV5</accession>
<evidence type="ECO:0000313" key="3">
    <source>
        <dbReference type="EMBL" id="MDI1491094.1"/>
    </source>
</evidence>
<feature type="compositionally biased region" description="Acidic residues" evidence="1">
    <location>
        <begin position="305"/>
        <end position="315"/>
    </location>
</feature>
<dbReference type="PANTHER" id="PTHR34826:SF2">
    <property type="entry name" value="UPF0590 PROTEIN C409.17C"/>
    <property type="match status" value="1"/>
</dbReference>
<dbReference type="PANTHER" id="PTHR34826">
    <property type="entry name" value="UPF0590 PROTEIN C409.17C"/>
    <property type="match status" value="1"/>
</dbReference>
<dbReference type="EMBL" id="JAPUFD010000013">
    <property type="protein sequence ID" value="MDI1491094.1"/>
    <property type="molecule type" value="Genomic_DNA"/>
</dbReference>